<evidence type="ECO:0000313" key="9">
    <source>
        <dbReference type="Proteomes" id="UP000242752"/>
    </source>
</evidence>
<dbReference type="PANTHER" id="PTHR33884">
    <property type="entry name" value="UPF0410 PROTEIN YMGE"/>
    <property type="match status" value="1"/>
</dbReference>
<feature type="transmembrane region" description="Helical" evidence="7">
    <location>
        <begin position="30"/>
        <end position="49"/>
    </location>
</feature>
<dbReference type="EMBL" id="PPRF01000023">
    <property type="protein sequence ID" value="PNZ28405.1"/>
    <property type="molecule type" value="Genomic_DNA"/>
</dbReference>
<dbReference type="GO" id="GO:0005886">
    <property type="term" value="C:plasma membrane"/>
    <property type="evidence" value="ECO:0007669"/>
    <property type="project" value="UniProtKB-SubCell"/>
</dbReference>
<evidence type="ECO:0000256" key="4">
    <source>
        <dbReference type="ARBA" id="ARBA00022692"/>
    </source>
</evidence>
<dbReference type="InterPro" id="IPR007341">
    <property type="entry name" value="Transgly_assoc"/>
</dbReference>
<reference evidence="8 9" key="1">
    <citation type="submission" date="2017-08" db="EMBL/GenBank/DDBJ databases">
        <title>Draft genome sequences of 64 type strains of genus Staph aureus.</title>
        <authorList>
            <person name="Cole K."/>
            <person name="Golubchik T."/>
            <person name="Russell J."/>
            <person name="Foster D."/>
            <person name="Llewelyn M."/>
            <person name="Wilson D."/>
            <person name="Crook D."/>
            <person name="Paul J."/>
        </authorList>
    </citation>
    <scope>NUCLEOTIDE SEQUENCE [LARGE SCALE GENOMIC DNA]</scope>
    <source>
        <strain evidence="8 9">DSM 21968</strain>
    </source>
</reference>
<proteinExistence type="inferred from homology"/>
<gene>
    <name evidence="8" type="ORF">CD122_04605</name>
</gene>
<organism evidence="8 9">
    <name type="scientific">Staphylococcus rostri</name>
    <dbReference type="NCBI Taxonomy" id="522262"/>
    <lineage>
        <taxon>Bacteria</taxon>
        <taxon>Bacillati</taxon>
        <taxon>Bacillota</taxon>
        <taxon>Bacilli</taxon>
        <taxon>Bacillales</taxon>
        <taxon>Staphylococcaceae</taxon>
        <taxon>Staphylococcus</taxon>
    </lineage>
</organism>
<evidence type="ECO:0000313" key="8">
    <source>
        <dbReference type="EMBL" id="PNZ28405.1"/>
    </source>
</evidence>
<comment type="subcellular location">
    <subcellularLocation>
        <location evidence="1">Cell membrane</location>
        <topology evidence="1">Multi-pass membrane protein</topology>
    </subcellularLocation>
</comment>
<comment type="similarity">
    <text evidence="2">Belongs to the UPF0410 family.</text>
</comment>
<keyword evidence="6 7" id="KW-0472">Membrane</keyword>
<dbReference type="Pfam" id="PF04226">
    <property type="entry name" value="Transgly_assoc"/>
    <property type="match status" value="1"/>
</dbReference>
<evidence type="ECO:0000256" key="2">
    <source>
        <dbReference type="ARBA" id="ARBA00011006"/>
    </source>
</evidence>
<feature type="transmembrane region" description="Helical" evidence="7">
    <location>
        <begin position="55"/>
        <end position="78"/>
    </location>
</feature>
<sequence>MMGFIVMLIVGGLIGWAAGAILGKDIPGGILGNIIAGLLGSWVGGMFFGEWGPSFGGIFVFPALIGSIIFIAVVSLILGKLRGKK</sequence>
<keyword evidence="4 7" id="KW-0812">Transmembrane</keyword>
<evidence type="ECO:0000256" key="5">
    <source>
        <dbReference type="ARBA" id="ARBA00022989"/>
    </source>
</evidence>
<feature type="transmembrane region" description="Helical" evidence="7">
    <location>
        <begin position="6"/>
        <end position="23"/>
    </location>
</feature>
<comment type="caution">
    <text evidence="8">The sequence shown here is derived from an EMBL/GenBank/DDBJ whole genome shotgun (WGS) entry which is preliminary data.</text>
</comment>
<keyword evidence="9" id="KW-1185">Reference proteome</keyword>
<keyword evidence="5 7" id="KW-1133">Transmembrane helix</keyword>
<dbReference type="Proteomes" id="UP000242752">
    <property type="component" value="Unassembled WGS sequence"/>
</dbReference>
<accession>A0A2K3YS22</accession>
<name>A0A2K3YS22_9STAP</name>
<keyword evidence="3" id="KW-1003">Cell membrane</keyword>
<dbReference type="RefSeq" id="WP_103357833.1">
    <property type="nucleotide sequence ID" value="NZ_CP113107.1"/>
</dbReference>
<protein>
    <submittedName>
        <fullName evidence="8">GlsB/YeaQ/YmgE family stress response membrane protein</fullName>
    </submittedName>
</protein>
<dbReference type="AlphaFoldDB" id="A0A2K3YS22"/>
<evidence type="ECO:0000256" key="6">
    <source>
        <dbReference type="ARBA" id="ARBA00023136"/>
    </source>
</evidence>
<evidence type="ECO:0000256" key="1">
    <source>
        <dbReference type="ARBA" id="ARBA00004651"/>
    </source>
</evidence>
<dbReference type="PANTHER" id="PTHR33884:SF3">
    <property type="entry name" value="UPF0410 PROTEIN YMGE"/>
    <property type="match status" value="1"/>
</dbReference>
<evidence type="ECO:0000256" key="3">
    <source>
        <dbReference type="ARBA" id="ARBA00022475"/>
    </source>
</evidence>
<evidence type="ECO:0000256" key="7">
    <source>
        <dbReference type="SAM" id="Phobius"/>
    </source>
</evidence>
<dbReference type="OrthoDB" id="1632160at2"/>